<dbReference type="GO" id="GO:0005829">
    <property type="term" value="C:cytosol"/>
    <property type="evidence" value="ECO:0007669"/>
    <property type="project" value="TreeGrafter"/>
</dbReference>
<dbReference type="EMBL" id="CAJNNV010004230">
    <property type="protein sequence ID" value="CAE8590355.1"/>
    <property type="molecule type" value="Genomic_DNA"/>
</dbReference>
<dbReference type="Gene3D" id="3.40.50.970">
    <property type="match status" value="1"/>
</dbReference>
<evidence type="ECO:0000313" key="2">
    <source>
        <dbReference type="EMBL" id="CAE8590355.1"/>
    </source>
</evidence>
<dbReference type="InterPro" id="IPR005474">
    <property type="entry name" value="Transketolase_N"/>
</dbReference>
<organism evidence="2 3">
    <name type="scientific">Polarella glacialis</name>
    <name type="common">Dinoflagellate</name>
    <dbReference type="NCBI Taxonomy" id="89957"/>
    <lineage>
        <taxon>Eukaryota</taxon>
        <taxon>Sar</taxon>
        <taxon>Alveolata</taxon>
        <taxon>Dinophyceae</taxon>
        <taxon>Suessiales</taxon>
        <taxon>Suessiaceae</taxon>
        <taxon>Polarella</taxon>
    </lineage>
</organism>
<dbReference type="PANTHER" id="PTHR43522:SF2">
    <property type="entry name" value="TRANSKETOLASE 1-RELATED"/>
    <property type="match status" value="1"/>
</dbReference>
<dbReference type="SUPFAM" id="SSF52518">
    <property type="entry name" value="Thiamin diphosphate-binding fold (THDP-binding)"/>
    <property type="match status" value="1"/>
</dbReference>
<gene>
    <name evidence="2" type="ORF">PGLA1383_LOCUS9077</name>
</gene>
<dbReference type="GO" id="GO:0004802">
    <property type="term" value="F:transketolase activity"/>
    <property type="evidence" value="ECO:0007669"/>
    <property type="project" value="TreeGrafter"/>
</dbReference>
<feature type="domain" description="Transketolase N-terminal" evidence="1">
    <location>
        <begin position="1"/>
        <end position="128"/>
    </location>
</feature>
<reference evidence="2" key="1">
    <citation type="submission" date="2021-02" db="EMBL/GenBank/DDBJ databases">
        <authorList>
            <person name="Dougan E. K."/>
            <person name="Rhodes N."/>
            <person name="Thang M."/>
            <person name="Chan C."/>
        </authorList>
    </citation>
    <scope>NUCLEOTIDE SEQUENCE</scope>
</reference>
<name>A0A813DVH1_POLGL</name>
<feature type="non-terminal residue" evidence="2">
    <location>
        <position position="128"/>
    </location>
</feature>
<feature type="non-terminal residue" evidence="2">
    <location>
        <position position="1"/>
    </location>
</feature>
<dbReference type="InterPro" id="IPR033247">
    <property type="entry name" value="Transketolase_fam"/>
</dbReference>
<proteinExistence type="predicted"/>
<sequence>VSHEAASLAGHLKLDNLCWMWDNNHITIEGNTAWAISEDITTRFIAYGWNVLRVGDANDVEALTRAFSNFSREKERPTLIVVDSHIAWGAPTKQDSFSAHGTPLGEAEVRATKHIYGWPDEKFLVPDE</sequence>
<dbReference type="Pfam" id="PF00456">
    <property type="entry name" value="Transketolase_N"/>
    <property type="match status" value="1"/>
</dbReference>
<accession>A0A813DVH1</accession>
<dbReference type="Proteomes" id="UP000654075">
    <property type="component" value="Unassembled WGS sequence"/>
</dbReference>
<protein>
    <recommendedName>
        <fullName evidence="1">Transketolase N-terminal domain-containing protein</fullName>
    </recommendedName>
</protein>
<keyword evidence="3" id="KW-1185">Reference proteome</keyword>
<dbReference type="PANTHER" id="PTHR43522">
    <property type="entry name" value="TRANSKETOLASE"/>
    <property type="match status" value="1"/>
</dbReference>
<dbReference type="InterPro" id="IPR029061">
    <property type="entry name" value="THDP-binding"/>
</dbReference>
<evidence type="ECO:0000259" key="1">
    <source>
        <dbReference type="Pfam" id="PF00456"/>
    </source>
</evidence>
<dbReference type="OrthoDB" id="10267175at2759"/>
<dbReference type="AlphaFoldDB" id="A0A813DVH1"/>
<comment type="caution">
    <text evidence="2">The sequence shown here is derived from an EMBL/GenBank/DDBJ whole genome shotgun (WGS) entry which is preliminary data.</text>
</comment>
<evidence type="ECO:0000313" key="3">
    <source>
        <dbReference type="Proteomes" id="UP000654075"/>
    </source>
</evidence>
<dbReference type="GO" id="GO:0006098">
    <property type="term" value="P:pentose-phosphate shunt"/>
    <property type="evidence" value="ECO:0007669"/>
    <property type="project" value="TreeGrafter"/>
</dbReference>